<reference evidence="1 2" key="1">
    <citation type="submission" date="2014-06" db="EMBL/GenBank/DDBJ databases">
        <authorList>
            <person name="Urmite Genomes Urmite Genomes"/>
        </authorList>
    </citation>
    <scope>NUCLEOTIDE SEQUENCE [LARGE SCALE GENOMIC DNA]</scope>
</reference>
<sequence length="53" mass="6136">MSYSEFLEWLNKLTIANSKNKNLLKQGERTNGLLNTANERGPFSYFKIIRGND</sequence>
<evidence type="ECO:0000313" key="2">
    <source>
        <dbReference type="Proteomes" id="UP000044071"/>
    </source>
</evidence>
<accession>A0A078KUF7</accession>
<organism evidence="1 2">
    <name type="scientific">Legionella massiliensis</name>
    <dbReference type="NCBI Taxonomy" id="1034943"/>
    <lineage>
        <taxon>Bacteria</taxon>
        <taxon>Pseudomonadati</taxon>
        <taxon>Pseudomonadota</taxon>
        <taxon>Gammaproteobacteria</taxon>
        <taxon>Legionellales</taxon>
        <taxon>Legionellaceae</taxon>
        <taxon>Legionella</taxon>
    </lineage>
</organism>
<protein>
    <submittedName>
        <fullName evidence="1">Uncharacterized protein</fullName>
    </submittedName>
</protein>
<evidence type="ECO:0000313" key="1">
    <source>
        <dbReference type="EMBL" id="CDZ76632.1"/>
    </source>
</evidence>
<dbReference type="AlphaFoldDB" id="A0A078KUF7"/>
<dbReference type="Proteomes" id="UP000044071">
    <property type="component" value="Unassembled WGS sequence"/>
</dbReference>
<dbReference type="EMBL" id="CCSB01000001">
    <property type="protein sequence ID" value="CDZ76632.1"/>
    <property type="molecule type" value="Genomic_DNA"/>
</dbReference>
<keyword evidence="2" id="KW-1185">Reference proteome</keyword>
<dbReference type="RefSeq" id="WP_176695257.1">
    <property type="nucleotide sequence ID" value="NZ_CCVW01000001.1"/>
</dbReference>
<proteinExistence type="predicted"/>
<name>A0A078KUF7_9GAMM</name>
<gene>
    <name evidence="1" type="ORF">BN59_00906</name>
</gene>